<name>A0ABV1HZ12_9FIRM</name>
<dbReference type="SFLD" id="SFLDG01129">
    <property type="entry name" value="C1.5:_HAD__Beta-PGM__Phosphata"/>
    <property type="match status" value="1"/>
</dbReference>
<gene>
    <name evidence="1" type="ORF">WMO62_04835</name>
</gene>
<dbReference type="SUPFAM" id="SSF56784">
    <property type="entry name" value="HAD-like"/>
    <property type="match status" value="1"/>
</dbReference>
<proteinExistence type="predicted"/>
<dbReference type="PANTHER" id="PTHR43434:SF1">
    <property type="entry name" value="PHOSPHOGLYCOLATE PHOSPHATASE"/>
    <property type="match status" value="1"/>
</dbReference>
<dbReference type="EMBL" id="JBBMFC010000006">
    <property type="protein sequence ID" value="MEQ2578172.1"/>
    <property type="molecule type" value="Genomic_DNA"/>
</dbReference>
<dbReference type="Pfam" id="PF13419">
    <property type="entry name" value="HAD_2"/>
    <property type="match status" value="1"/>
</dbReference>
<dbReference type="Gene3D" id="1.10.150.240">
    <property type="entry name" value="Putative phosphatase, domain 2"/>
    <property type="match status" value="1"/>
</dbReference>
<dbReference type="RefSeq" id="WP_349143999.1">
    <property type="nucleotide sequence ID" value="NZ_JBBMFC010000006.1"/>
</dbReference>
<dbReference type="InterPro" id="IPR036412">
    <property type="entry name" value="HAD-like_sf"/>
</dbReference>
<protein>
    <submittedName>
        <fullName evidence="1">HAD family hydrolase</fullName>
        <ecNumber evidence="1">3.-.-.-</ecNumber>
    </submittedName>
</protein>
<dbReference type="InterPro" id="IPR050155">
    <property type="entry name" value="HAD-like_hydrolase_sf"/>
</dbReference>
<dbReference type="InterPro" id="IPR023214">
    <property type="entry name" value="HAD_sf"/>
</dbReference>
<dbReference type="NCBIfam" id="TIGR01549">
    <property type="entry name" value="HAD-SF-IA-v1"/>
    <property type="match status" value="1"/>
</dbReference>
<dbReference type="PRINTS" id="PR00413">
    <property type="entry name" value="HADHALOGNASE"/>
</dbReference>
<organism evidence="1 2">
    <name type="scientific">Hominiventricola aquisgranensis</name>
    <dbReference type="NCBI Taxonomy" id="3133164"/>
    <lineage>
        <taxon>Bacteria</taxon>
        <taxon>Bacillati</taxon>
        <taxon>Bacillota</taxon>
        <taxon>Clostridia</taxon>
        <taxon>Lachnospirales</taxon>
        <taxon>Lachnospiraceae</taxon>
        <taxon>Hominiventricola</taxon>
    </lineage>
</organism>
<dbReference type="EC" id="3.-.-.-" evidence="1"/>
<keyword evidence="2" id="KW-1185">Reference proteome</keyword>
<dbReference type="GO" id="GO:0016787">
    <property type="term" value="F:hydrolase activity"/>
    <property type="evidence" value="ECO:0007669"/>
    <property type="project" value="UniProtKB-KW"/>
</dbReference>
<dbReference type="SFLD" id="SFLDS00003">
    <property type="entry name" value="Haloacid_Dehalogenase"/>
    <property type="match status" value="1"/>
</dbReference>
<keyword evidence="1" id="KW-0378">Hydrolase</keyword>
<dbReference type="PROSITE" id="PS01228">
    <property type="entry name" value="COF_1"/>
    <property type="match status" value="1"/>
</dbReference>
<comment type="caution">
    <text evidence="1">The sequence shown here is derived from an EMBL/GenBank/DDBJ whole genome shotgun (WGS) entry which is preliminary data.</text>
</comment>
<evidence type="ECO:0000313" key="1">
    <source>
        <dbReference type="EMBL" id="MEQ2578172.1"/>
    </source>
</evidence>
<dbReference type="InterPro" id="IPR006439">
    <property type="entry name" value="HAD-SF_hydro_IA"/>
</dbReference>
<dbReference type="Proteomes" id="UP001470288">
    <property type="component" value="Unassembled WGS sequence"/>
</dbReference>
<evidence type="ECO:0000313" key="2">
    <source>
        <dbReference type="Proteomes" id="UP001470288"/>
    </source>
</evidence>
<dbReference type="InterPro" id="IPR023198">
    <property type="entry name" value="PGP-like_dom2"/>
</dbReference>
<dbReference type="Gene3D" id="3.40.50.1000">
    <property type="entry name" value="HAD superfamily/HAD-like"/>
    <property type="match status" value="1"/>
</dbReference>
<accession>A0ABV1HZ12</accession>
<sequence>MSGKYSNIKVVSFDMDGTILNTEADLEAAARRALKLAGLPPMPPVRFANYIGNGVKGIYRELCPDATQEKLEEAVRYQLEWYPEHCTEQTCFYPGMWETLQWMAAKGIRLVIVTNKVETTAKKLANHFCSDLPFEEVWGNDHDRPLKPDPIAGKLLCETLGVTPDQVMHVGDGETDMQFAKNAGFVGVGVSWGYRSTDVLWESGADVMIDEPWQLCELLDR</sequence>
<reference evidence="1 2" key="1">
    <citation type="submission" date="2024-03" db="EMBL/GenBank/DDBJ databases">
        <title>Human intestinal bacterial collection.</title>
        <authorList>
            <person name="Pauvert C."/>
            <person name="Hitch T.C.A."/>
            <person name="Clavel T."/>
        </authorList>
    </citation>
    <scope>NUCLEOTIDE SEQUENCE [LARGE SCALE GENOMIC DNA]</scope>
    <source>
        <strain evidence="1 2">CLA-AA-H78B</strain>
    </source>
</reference>
<dbReference type="PANTHER" id="PTHR43434">
    <property type="entry name" value="PHOSPHOGLYCOLATE PHOSPHATASE"/>
    <property type="match status" value="1"/>
</dbReference>
<dbReference type="InterPro" id="IPR041492">
    <property type="entry name" value="HAD_2"/>
</dbReference>